<reference evidence="3" key="1">
    <citation type="submission" date="2007-06" db="EMBL/GenBank/DDBJ databases">
        <title>Full length cDNA sequences from Sitka Spruce (Picea sitchensis).</title>
        <authorList>
            <person name="Ralph S.G."/>
            <person name="Chun H.E."/>
            <person name="Liao N."/>
            <person name="Ali J."/>
            <person name="Reid K."/>
            <person name="Kolosova N."/>
            <person name="Cooper N."/>
            <person name="Cullis C."/>
            <person name="Jancsik S."/>
            <person name="Moore R."/>
            <person name="Mayo M."/>
            <person name="Wagner S."/>
            <person name="Holt R.A."/>
            <person name="Jones S.J.M."/>
            <person name="Marra M.A."/>
            <person name="Ritland C.E."/>
            <person name="Ritland K."/>
            <person name="Bohlmann J."/>
        </authorList>
    </citation>
    <scope>NUCLEOTIDE SEQUENCE</scope>
    <source>
        <tissue evidence="3">Green portion of the leader tissue</tissue>
    </source>
</reference>
<dbReference type="CDD" id="cd00030">
    <property type="entry name" value="C2"/>
    <property type="match status" value="1"/>
</dbReference>
<protein>
    <recommendedName>
        <fullName evidence="2">C2 domain-containing protein</fullName>
    </recommendedName>
</protein>
<dbReference type="InterPro" id="IPR036691">
    <property type="entry name" value="Endo/exonu/phosph_ase_sf"/>
</dbReference>
<dbReference type="EMBL" id="EF676796">
    <property type="protein sequence ID" value="ABR16678.1"/>
    <property type="molecule type" value="mRNA"/>
</dbReference>
<proteinExistence type="evidence at transcript level"/>
<dbReference type="PROSITE" id="PS50004">
    <property type="entry name" value="C2"/>
    <property type="match status" value="1"/>
</dbReference>
<dbReference type="PANTHER" id="PTHR11200:SF291">
    <property type="entry name" value="INOSITOL 5-PHOSPHATASE"/>
    <property type="match status" value="1"/>
</dbReference>
<organism evidence="3">
    <name type="scientific">Picea sitchensis</name>
    <name type="common">Sitka spruce</name>
    <name type="synonym">Pinus sitchensis</name>
    <dbReference type="NCBI Taxonomy" id="3332"/>
    <lineage>
        <taxon>Eukaryota</taxon>
        <taxon>Viridiplantae</taxon>
        <taxon>Streptophyta</taxon>
        <taxon>Embryophyta</taxon>
        <taxon>Tracheophyta</taxon>
        <taxon>Spermatophyta</taxon>
        <taxon>Pinopsida</taxon>
        <taxon>Pinidae</taxon>
        <taxon>Conifers I</taxon>
        <taxon>Pinales</taxon>
        <taxon>Pinaceae</taxon>
        <taxon>Picea</taxon>
    </lineage>
</organism>
<dbReference type="GO" id="GO:0004439">
    <property type="term" value="F:phosphatidylinositol-4,5-bisphosphate 5-phosphatase activity"/>
    <property type="evidence" value="ECO:0007669"/>
    <property type="project" value="TreeGrafter"/>
</dbReference>
<feature type="domain" description="C2" evidence="2">
    <location>
        <begin position="34"/>
        <end position="157"/>
    </location>
</feature>
<dbReference type="SUPFAM" id="SSF49562">
    <property type="entry name" value="C2 domain (Calcium/lipid-binding domain, CaLB)"/>
    <property type="match status" value="1"/>
</dbReference>
<dbReference type="SUPFAM" id="SSF56219">
    <property type="entry name" value="DNase I-like"/>
    <property type="match status" value="1"/>
</dbReference>
<comment type="similarity">
    <text evidence="1">Belongs to the inositol polyphosphate 5-phosphatase family.</text>
</comment>
<dbReference type="Pfam" id="PF00168">
    <property type="entry name" value="C2"/>
    <property type="match status" value="1"/>
</dbReference>
<evidence type="ECO:0000256" key="1">
    <source>
        <dbReference type="ARBA" id="ARBA00010768"/>
    </source>
</evidence>
<dbReference type="InterPro" id="IPR035892">
    <property type="entry name" value="C2_domain_sf"/>
</dbReference>
<dbReference type="Pfam" id="PF22669">
    <property type="entry name" value="Exo_endo_phos2"/>
    <property type="match status" value="1"/>
</dbReference>
<dbReference type="Gene3D" id="3.60.10.10">
    <property type="entry name" value="Endonuclease/exonuclease/phosphatase"/>
    <property type="match status" value="1"/>
</dbReference>
<accession>B8LLZ8</accession>
<dbReference type="InterPro" id="IPR000300">
    <property type="entry name" value="IPPc"/>
</dbReference>
<sequence>MYWPRNKGKSKIQRSVLTGESSAPSFDLGAIAAGSNGTQVTCSNSSYRLTAKIIGIKDLKKPTIGSEVKSPSLKLKVEGISRRSLEITNIMDQDGVLKVNQNFTFEVRDPQSAEISIKVHGKGLFGLEDFIGACENMHVKDLLEQGTGEVELEPKWYDLYSKDLKKKLAGKIQMHIVVGTAEPEQRIRAFVGTWNIGNSSPPEDLSAWIPKGAPYEIISIGTQECDYQPRSPYTECGKDWLETCKNHIGSRYRVVHATSRGQMRLGVFVRDDAEKAVSHVHSGSEATGVGHVMANKGGVCISFKFWDTGLCFVNSHFAAHDGHCETRNSNYREIVRELRVGVQNIDLLNQFNHVFWMGDLNYRLDFTGMEENPISPQRRFWHKKVKQIMTGEYKDMLQYDELSREKSASRVLHGFNEGSINFPPTFKMQKDSTNTYSQKRMPAWCDRVLWQSLQGSEAKLLSYTHCPTISTSDHKPVSAVFALTTHALPFSNFIESRDDDGKRWHIRFTSLRANNLRASDINGYSDPYLLFVGPNVIHTSSLKLNIKHLTQFGIRLRIYQLLCSRHFLYND</sequence>
<dbReference type="InterPro" id="IPR046985">
    <property type="entry name" value="IP5"/>
</dbReference>
<dbReference type="Gene3D" id="2.60.40.150">
    <property type="entry name" value="C2 domain"/>
    <property type="match status" value="1"/>
</dbReference>
<dbReference type="GO" id="GO:0046856">
    <property type="term" value="P:phosphatidylinositol dephosphorylation"/>
    <property type="evidence" value="ECO:0007669"/>
    <property type="project" value="InterPro"/>
</dbReference>
<evidence type="ECO:0000259" key="2">
    <source>
        <dbReference type="PROSITE" id="PS50004"/>
    </source>
</evidence>
<dbReference type="PANTHER" id="PTHR11200">
    <property type="entry name" value="INOSITOL 5-PHOSPHATASE"/>
    <property type="match status" value="1"/>
</dbReference>
<dbReference type="SMART" id="SM00128">
    <property type="entry name" value="IPPc"/>
    <property type="match status" value="1"/>
</dbReference>
<dbReference type="AlphaFoldDB" id="B8LLZ8"/>
<evidence type="ECO:0000313" key="3">
    <source>
        <dbReference type="EMBL" id="ABR16678.1"/>
    </source>
</evidence>
<name>B8LLZ8_PICSI</name>
<dbReference type="InterPro" id="IPR000008">
    <property type="entry name" value="C2_dom"/>
</dbReference>